<dbReference type="GO" id="GO:0002189">
    <property type="term" value="C:ribose phosphate diphosphokinase complex"/>
    <property type="evidence" value="ECO:0007669"/>
    <property type="project" value="TreeGrafter"/>
</dbReference>
<gene>
    <name evidence="2" type="ORF">GCM10010145_34430</name>
</gene>
<dbReference type="GO" id="GO:0005737">
    <property type="term" value="C:cytoplasm"/>
    <property type="evidence" value="ECO:0007669"/>
    <property type="project" value="TreeGrafter"/>
</dbReference>
<comment type="caution">
    <text evidence="2">The sequence shown here is derived from an EMBL/GenBank/DDBJ whole genome shotgun (WGS) entry which is preliminary data.</text>
</comment>
<protein>
    <recommendedName>
        <fullName evidence="4">Phosphoribosyl pyrophosphate synthase</fullName>
    </recommendedName>
</protein>
<dbReference type="PANTHER" id="PTHR10210:SF41">
    <property type="entry name" value="RIBOSE-PHOSPHATE PYROPHOSPHOKINASE 1, CHLOROPLASTIC"/>
    <property type="match status" value="1"/>
</dbReference>
<evidence type="ECO:0000256" key="1">
    <source>
        <dbReference type="SAM" id="MobiDB-lite"/>
    </source>
</evidence>
<dbReference type="InterPro" id="IPR000836">
    <property type="entry name" value="PRTase_dom"/>
</dbReference>
<dbReference type="CDD" id="cd06223">
    <property type="entry name" value="PRTases_typeI"/>
    <property type="match status" value="1"/>
</dbReference>
<reference evidence="2" key="1">
    <citation type="journal article" date="2014" name="Int. J. Syst. Evol. Microbiol.">
        <title>Complete genome sequence of Corynebacterium casei LMG S-19264T (=DSM 44701T), isolated from a smear-ripened cheese.</title>
        <authorList>
            <consortium name="US DOE Joint Genome Institute (JGI-PGF)"/>
            <person name="Walter F."/>
            <person name="Albersmeier A."/>
            <person name="Kalinowski J."/>
            <person name="Ruckert C."/>
        </authorList>
    </citation>
    <scope>NUCLEOTIDE SEQUENCE</scope>
    <source>
        <strain evidence="2">JCM 3131</strain>
    </source>
</reference>
<accession>A0A918BDK0</accession>
<evidence type="ECO:0008006" key="4">
    <source>
        <dbReference type="Google" id="ProtNLM"/>
    </source>
</evidence>
<dbReference type="PANTHER" id="PTHR10210">
    <property type="entry name" value="RIBOSE-PHOSPHATE DIPHOSPHOKINASE FAMILY MEMBER"/>
    <property type="match status" value="1"/>
</dbReference>
<dbReference type="Pfam" id="PF14572">
    <property type="entry name" value="Pribosyl_synth"/>
    <property type="match status" value="1"/>
</dbReference>
<dbReference type="AlphaFoldDB" id="A0A918BDK0"/>
<organism evidence="2 3">
    <name type="scientific">Streptomyces ruber</name>
    <dbReference type="NCBI Taxonomy" id="83378"/>
    <lineage>
        <taxon>Bacteria</taxon>
        <taxon>Bacillati</taxon>
        <taxon>Actinomycetota</taxon>
        <taxon>Actinomycetes</taxon>
        <taxon>Kitasatosporales</taxon>
        <taxon>Streptomycetaceae</taxon>
        <taxon>Streptomyces</taxon>
    </lineage>
</organism>
<proteinExistence type="predicted"/>
<reference evidence="2" key="2">
    <citation type="submission" date="2020-09" db="EMBL/GenBank/DDBJ databases">
        <authorList>
            <person name="Sun Q."/>
            <person name="Ohkuma M."/>
        </authorList>
    </citation>
    <scope>NUCLEOTIDE SEQUENCE</scope>
    <source>
        <strain evidence="2">JCM 3131</strain>
    </source>
</reference>
<name>A0A918BDK0_9ACTN</name>
<keyword evidence="3" id="KW-1185">Reference proteome</keyword>
<evidence type="ECO:0000313" key="3">
    <source>
        <dbReference type="Proteomes" id="UP000620156"/>
    </source>
</evidence>
<dbReference type="InterPro" id="IPR029057">
    <property type="entry name" value="PRTase-like"/>
</dbReference>
<dbReference type="GO" id="GO:0006164">
    <property type="term" value="P:purine nucleotide biosynthetic process"/>
    <property type="evidence" value="ECO:0007669"/>
    <property type="project" value="TreeGrafter"/>
</dbReference>
<dbReference type="Proteomes" id="UP000620156">
    <property type="component" value="Unassembled WGS sequence"/>
</dbReference>
<dbReference type="GO" id="GO:0004749">
    <property type="term" value="F:ribose phosphate diphosphokinase activity"/>
    <property type="evidence" value="ECO:0007669"/>
    <property type="project" value="TreeGrafter"/>
</dbReference>
<dbReference type="EMBL" id="BMQK01000006">
    <property type="protein sequence ID" value="GGQ61395.1"/>
    <property type="molecule type" value="Genomic_DNA"/>
</dbReference>
<feature type="compositionally biased region" description="Basic residues" evidence="1">
    <location>
        <begin position="135"/>
        <end position="144"/>
    </location>
</feature>
<dbReference type="Gene3D" id="3.40.50.2020">
    <property type="match status" value="2"/>
</dbReference>
<sequence length="248" mass="27098">MVSLRLPLPSALPGHRPRASTISWANRAPRALRAAVTRVVHNRALKTRDESPHGQYQAFHLLLQGPHPLFRLLGRVRGPSRPGDAGGARDRLVRGMHDRLRKTHAWPAASRLVRPRRLSYPPPSVTSAEDGREGRKGRRRRRSAAGRPAAVVDDMISTGATVEAAVRVLLARGAASDITVAAAHGLLVGDALDRLEQLPLRRLLVTDTLPTGRTRTLPLQGRPVAPLLADAIDRLHDNEPLDALLMRT</sequence>
<dbReference type="GO" id="GO:0006015">
    <property type="term" value="P:5-phosphoribose 1-diphosphate biosynthetic process"/>
    <property type="evidence" value="ECO:0007669"/>
    <property type="project" value="TreeGrafter"/>
</dbReference>
<dbReference type="InterPro" id="IPR005946">
    <property type="entry name" value="Rib-P_diPkinase"/>
</dbReference>
<feature type="region of interest" description="Disordered" evidence="1">
    <location>
        <begin position="114"/>
        <end position="147"/>
    </location>
</feature>
<evidence type="ECO:0000313" key="2">
    <source>
        <dbReference type="EMBL" id="GGQ61395.1"/>
    </source>
</evidence>
<dbReference type="SUPFAM" id="SSF53271">
    <property type="entry name" value="PRTase-like"/>
    <property type="match status" value="1"/>
</dbReference>
<dbReference type="GO" id="GO:0000287">
    <property type="term" value="F:magnesium ion binding"/>
    <property type="evidence" value="ECO:0007669"/>
    <property type="project" value="InterPro"/>
</dbReference>